<dbReference type="InParanoid" id="A0A1V9WY00"/>
<evidence type="ECO:0000313" key="2">
    <source>
        <dbReference type="EMBL" id="OQR66124.1"/>
    </source>
</evidence>
<evidence type="ECO:0000313" key="3">
    <source>
        <dbReference type="Proteomes" id="UP000192247"/>
    </source>
</evidence>
<dbReference type="Proteomes" id="UP000192247">
    <property type="component" value="Unassembled WGS sequence"/>
</dbReference>
<protein>
    <submittedName>
        <fullName evidence="2">Putative phospholipid-transporting ATPase ID-like</fullName>
    </submittedName>
</protein>
<evidence type="ECO:0000256" key="1">
    <source>
        <dbReference type="SAM" id="Phobius"/>
    </source>
</evidence>
<dbReference type="OrthoDB" id="377733at2759"/>
<keyword evidence="1" id="KW-0472">Membrane</keyword>
<keyword evidence="3" id="KW-1185">Reference proteome</keyword>
<dbReference type="EMBL" id="MNPL01033644">
    <property type="protein sequence ID" value="OQR66124.1"/>
    <property type="molecule type" value="Genomic_DNA"/>
</dbReference>
<dbReference type="STRING" id="418985.A0A1V9WY00"/>
<feature type="transmembrane region" description="Helical" evidence="1">
    <location>
        <begin position="40"/>
        <end position="62"/>
    </location>
</feature>
<keyword evidence="1" id="KW-1133">Transmembrane helix</keyword>
<name>A0A1V9WY00_9ACAR</name>
<gene>
    <name evidence="2" type="ORF">BIW11_14358</name>
</gene>
<reference evidence="2 3" key="1">
    <citation type="journal article" date="2017" name="Gigascience">
        <title>Draft genome of the honey bee ectoparasitic mite, Tropilaelaps mercedesae, is shaped by the parasitic life history.</title>
        <authorList>
            <person name="Dong X."/>
            <person name="Armstrong S.D."/>
            <person name="Xia D."/>
            <person name="Makepeace B.L."/>
            <person name="Darby A.C."/>
            <person name="Kadowaki T."/>
        </authorList>
    </citation>
    <scope>NUCLEOTIDE SEQUENCE [LARGE SCALE GENOMIC DNA]</scope>
    <source>
        <strain evidence="2">Wuxi-XJTLU</strain>
    </source>
</reference>
<comment type="caution">
    <text evidence="2">The sequence shown here is derived from an EMBL/GenBank/DDBJ whole genome shotgun (WGS) entry which is preliminary data.</text>
</comment>
<accession>A0A1V9WY00</accession>
<proteinExistence type="predicted"/>
<organism evidence="2 3">
    <name type="scientific">Tropilaelaps mercedesae</name>
    <dbReference type="NCBI Taxonomy" id="418985"/>
    <lineage>
        <taxon>Eukaryota</taxon>
        <taxon>Metazoa</taxon>
        <taxon>Ecdysozoa</taxon>
        <taxon>Arthropoda</taxon>
        <taxon>Chelicerata</taxon>
        <taxon>Arachnida</taxon>
        <taxon>Acari</taxon>
        <taxon>Parasitiformes</taxon>
        <taxon>Mesostigmata</taxon>
        <taxon>Gamasina</taxon>
        <taxon>Dermanyssoidea</taxon>
        <taxon>Laelapidae</taxon>
        <taxon>Tropilaelaps</taxon>
    </lineage>
</organism>
<dbReference type="AlphaFoldDB" id="A0A1V9WY00"/>
<keyword evidence="1" id="KW-0812">Transmembrane</keyword>
<sequence>MIALVFLHLLAVLFFRFHCNFLKGNTYMASLRVTLGTPQFWFVACLTVTILMLPVVAFRFFYVDVFPTLSDRVRLKQRLQRIKARPSEPQMTTTARSLRRSRRSIRSGYAFAHQEGFGRLIMSGKIMKKNVASAQIHHVATHLPNQTAD</sequence>